<dbReference type="Proteomes" id="UP000824165">
    <property type="component" value="Unassembled WGS sequence"/>
</dbReference>
<dbReference type="AlphaFoldDB" id="A0A9D1H446"/>
<evidence type="ECO:0000313" key="3">
    <source>
        <dbReference type="Proteomes" id="UP000824165"/>
    </source>
</evidence>
<accession>A0A9D1H446</accession>
<reference evidence="2" key="2">
    <citation type="journal article" date="2021" name="PeerJ">
        <title>Extensive microbial diversity within the chicken gut microbiome revealed by metagenomics and culture.</title>
        <authorList>
            <person name="Gilroy R."/>
            <person name="Ravi A."/>
            <person name="Getino M."/>
            <person name="Pursley I."/>
            <person name="Horton D.L."/>
            <person name="Alikhan N.F."/>
            <person name="Baker D."/>
            <person name="Gharbi K."/>
            <person name="Hall N."/>
            <person name="Watson M."/>
            <person name="Adriaenssens E.M."/>
            <person name="Foster-Nyarko E."/>
            <person name="Jarju S."/>
            <person name="Secka A."/>
            <person name="Antonio M."/>
            <person name="Oren A."/>
            <person name="Chaudhuri R.R."/>
            <person name="La Ragione R."/>
            <person name="Hildebrand F."/>
            <person name="Pallen M.J."/>
        </authorList>
    </citation>
    <scope>NUCLEOTIDE SEQUENCE</scope>
    <source>
        <strain evidence="2">CHK181-108</strain>
    </source>
</reference>
<name>A0A9D1H446_9FIRM</name>
<organism evidence="2 3">
    <name type="scientific">Candidatus Ornithomonoglobus intestinigallinarum</name>
    <dbReference type="NCBI Taxonomy" id="2840894"/>
    <lineage>
        <taxon>Bacteria</taxon>
        <taxon>Bacillati</taxon>
        <taxon>Bacillota</taxon>
        <taxon>Clostridia</taxon>
        <taxon>Candidatus Ornithomonoglobus</taxon>
    </lineage>
</organism>
<dbReference type="InterPro" id="IPR041110">
    <property type="entry name" value="PBECR2"/>
</dbReference>
<comment type="caution">
    <text evidence="2">The sequence shown here is derived from an EMBL/GenBank/DDBJ whole genome shotgun (WGS) entry which is preliminary data.</text>
</comment>
<protein>
    <recommendedName>
        <fullName evidence="1">Phage-Barnase-EndoU-ColicinE5/D-RelE like nuclease 2 domain-containing protein</fullName>
    </recommendedName>
</protein>
<reference evidence="2" key="1">
    <citation type="submission" date="2020-10" db="EMBL/GenBank/DDBJ databases">
        <authorList>
            <person name="Gilroy R."/>
        </authorList>
    </citation>
    <scope>NUCLEOTIDE SEQUENCE</scope>
    <source>
        <strain evidence="2">CHK181-108</strain>
    </source>
</reference>
<gene>
    <name evidence="2" type="ORF">IAA60_08480</name>
</gene>
<dbReference type="EMBL" id="DVLU01000090">
    <property type="protein sequence ID" value="HIT85918.1"/>
    <property type="molecule type" value="Genomic_DNA"/>
</dbReference>
<dbReference type="Pfam" id="PF18810">
    <property type="entry name" value="PBECR2"/>
    <property type="match status" value="1"/>
</dbReference>
<evidence type="ECO:0000259" key="1">
    <source>
        <dbReference type="Pfam" id="PF18810"/>
    </source>
</evidence>
<feature type="domain" description="Phage-Barnase-EndoU-ColicinE5/D-RelE like nuclease 2" evidence="1">
    <location>
        <begin position="18"/>
        <end position="125"/>
    </location>
</feature>
<sequence>MKIIGRINIEIYKCATNKKIITDDVVLTENRIHHIIERRGLEFYNKYKPEFKNIIENPDYIFKDIKADTVLASKSVDSDGKNVNIVLRLAVEGDDPCYKNSIITAIKENEKRFLQRLRNGVILYKRVDCEE</sequence>
<proteinExistence type="predicted"/>
<evidence type="ECO:0000313" key="2">
    <source>
        <dbReference type="EMBL" id="HIT85918.1"/>
    </source>
</evidence>